<evidence type="ECO:0000313" key="2">
    <source>
        <dbReference type="Proteomes" id="UP000321306"/>
    </source>
</evidence>
<dbReference type="Proteomes" id="UP000321306">
    <property type="component" value="Unassembled WGS sequence"/>
</dbReference>
<organism evidence="1 2">
    <name type="scientific">Deinococcus cellulosilyticus (strain DSM 18568 / NBRC 106333 / KACC 11606 / 5516J-15)</name>
    <dbReference type="NCBI Taxonomy" id="1223518"/>
    <lineage>
        <taxon>Bacteria</taxon>
        <taxon>Thermotogati</taxon>
        <taxon>Deinococcota</taxon>
        <taxon>Deinococci</taxon>
        <taxon>Deinococcales</taxon>
        <taxon>Deinococcaceae</taxon>
        <taxon>Deinococcus</taxon>
    </lineage>
</organism>
<name>A0A511NAI4_DEIC1</name>
<dbReference type="Pfam" id="PF10134">
    <property type="entry name" value="RPA"/>
    <property type="match status" value="1"/>
</dbReference>
<dbReference type="OrthoDB" id="58040at2"/>
<reference evidence="1 2" key="1">
    <citation type="submission" date="2019-07" db="EMBL/GenBank/DDBJ databases">
        <title>Whole genome shotgun sequence of Deinococcus cellulosilyticus NBRC 106333.</title>
        <authorList>
            <person name="Hosoyama A."/>
            <person name="Uohara A."/>
            <person name="Ohji S."/>
            <person name="Ichikawa N."/>
        </authorList>
    </citation>
    <scope>NUCLEOTIDE SEQUENCE [LARGE SCALE GENOMIC DNA]</scope>
    <source>
        <strain evidence="1 2">NBRC 106333</strain>
    </source>
</reference>
<dbReference type="InterPro" id="IPR018777">
    <property type="entry name" value="Replication_initiator_prot_A"/>
</dbReference>
<dbReference type="EMBL" id="BJXB01000045">
    <property type="protein sequence ID" value="GEM49839.1"/>
    <property type="molecule type" value="Genomic_DNA"/>
</dbReference>
<gene>
    <name evidence="1" type="ORF">DC3_54740</name>
</gene>
<keyword evidence="2" id="KW-1185">Reference proteome</keyword>
<accession>A0A511NAI4</accession>
<protein>
    <submittedName>
        <fullName evidence="1">Uncharacterized protein</fullName>
    </submittedName>
</protein>
<evidence type="ECO:0000313" key="1">
    <source>
        <dbReference type="EMBL" id="GEM49839.1"/>
    </source>
</evidence>
<comment type="caution">
    <text evidence="1">The sequence shown here is derived from an EMBL/GenBank/DDBJ whole genome shotgun (WGS) entry which is preliminary data.</text>
</comment>
<dbReference type="AlphaFoldDB" id="A0A511NAI4"/>
<dbReference type="RefSeq" id="WP_146891187.1">
    <property type="nucleotide sequence ID" value="NZ_BJXB01000045.1"/>
</dbReference>
<proteinExistence type="predicted"/>
<sequence>MSKSNKSTDRRDERNLAKVGVISIQARVDTTITTIKSEFAIEDVAYRVEGVTPYGRPHGIDTDVIVAAQTLFVRQGCPEHGWVHTTAYELRELSGLPNNGLSYDRLRESLKRLWATGFLIGEGITDPAGKRKWDTDTMRYIDRIKYRENDDQDLPGLDASASLSIKLGDQLSESIRAGFTQVLDGRLLLQLEQPPARALYRLLEAHRVDRGGQRRMELTVSLEDWRQACGISSDRPEIVRRTLTPAHDELIAVKYLESVTLEGRGKKQFLHYRFQTDGAPDPALVEMLIGVGFARGAAMEVVKVHEDRVEAAVGYARQRKADGYQIKNMPGLIVDFLKSPDKYALSPSPAAKAVAIAEAVRLGAQQAEEEARKQFEQEQAQIKTLSPAEQYQEAKAALNLLLKKHLSKDEMKLLEQACLSGRIMAAELKEQVTLATGRLTLGEFIEDLKGQLH</sequence>